<evidence type="ECO:0000256" key="3">
    <source>
        <dbReference type="ARBA" id="ARBA00022741"/>
    </source>
</evidence>
<dbReference type="Gene3D" id="1.10.510.10">
    <property type="entry name" value="Transferase(Phosphotransferase) domain 1"/>
    <property type="match status" value="1"/>
</dbReference>
<dbReference type="GO" id="GO:0005524">
    <property type="term" value="F:ATP binding"/>
    <property type="evidence" value="ECO:0007669"/>
    <property type="project" value="UniProtKB-UniRule"/>
</dbReference>
<keyword evidence="1" id="KW-0723">Serine/threonine-protein kinase</keyword>
<feature type="domain" description="Protein kinase" evidence="7">
    <location>
        <begin position="203"/>
        <end position="463"/>
    </location>
</feature>
<dbReference type="InterPro" id="IPR000719">
    <property type="entry name" value="Prot_kinase_dom"/>
</dbReference>
<dbReference type="PROSITE" id="PS50042">
    <property type="entry name" value="CNMP_BINDING_3"/>
    <property type="match status" value="2"/>
</dbReference>
<accession>T1G9D8</accession>
<dbReference type="GeneID" id="20217685"/>
<dbReference type="PANTHER" id="PTHR24353">
    <property type="entry name" value="CYCLIC NUCLEOTIDE-DEPENDENT PROTEIN KINASE"/>
    <property type="match status" value="1"/>
</dbReference>
<dbReference type="HOGENOM" id="CLU_000288_73_2_1"/>
<dbReference type="InterPro" id="IPR014710">
    <property type="entry name" value="RmlC-like_jellyroll"/>
</dbReference>
<dbReference type="PRINTS" id="PR00104">
    <property type="entry name" value="CGMPKINASE"/>
</dbReference>
<dbReference type="GO" id="GO:0004692">
    <property type="term" value="F:cGMP-dependent protein kinase activity"/>
    <property type="evidence" value="ECO:0007669"/>
    <property type="project" value="InterPro"/>
</dbReference>
<dbReference type="SUPFAM" id="SSF56112">
    <property type="entry name" value="Protein kinase-like (PK-like)"/>
    <property type="match status" value="1"/>
</dbReference>
<dbReference type="GO" id="GO:0007168">
    <property type="term" value="P:receptor guanylyl cyclase signaling pathway"/>
    <property type="evidence" value="ECO:0000318"/>
    <property type="project" value="GO_Central"/>
</dbReference>
<keyword evidence="11" id="KW-1185">Reference proteome</keyword>
<keyword evidence="4" id="KW-0418">Kinase</keyword>
<dbReference type="PROSITE" id="PS50011">
    <property type="entry name" value="PROTEIN_KINASE_DOM"/>
    <property type="match status" value="1"/>
</dbReference>
<dbReference type="CDD" id="cd00038">
    <property type="entry name" value="CAP_ED"/>
    <property type="match status" value="2"/>
</dbReference>
<reference evidence="11" key="1">
    <citation type="submission" date="2012-12" db="EMBL/GenBank/DDBJ databases">
        <authorList>
            <person name="Hellsten U."/>
            <person name="Grimwood J."/>
            <person name="Chapman J.A."/>
            <person name="Shapiro H."/>
            <person name="Aerts A."/>
            <person name="Otillar R.P."/>
            <person name="Terry A.Y."/>
            <person name="Boore J.L."/>
            <person name="Simakov O."/>
            <person name="Marletaz F."/>
            <person name="Cho S.-J."/>
            <person name="Edsinger-Gonzales E."/>
            <person name="Havlak P."/>
            <person name="Kuo D.-H."/>
            <person name="Larsson T."/>
            <person name="Lv J."/>
            <person name="Arendt D."/>
            <person name="Savage R."/>
            <person name="Osoegawa K."/>
            <person name="de Jong P."/>
            <person name="Lindberg D.R."/>
            <person name="Seaver E.C."/>
            <person name="Weisblat D.A."/>
            <person name="Putnam N.H."/>
            <person name="Grigoriev I.V."/>
            <person name="Rokhsar D.S."/>
        </authorList>
    </citation>
    <scope>NUCLEOTIDE SEQUENCE</scope>
</reference>
<dbReference type="InterPro" id="IPR002374">
    <property type="entry name" value="cGMP_dep_kinase"/>
</dbReference>
<dbReference type="InterPro" id="IPR018488">
    <property type="entry name" value="cNMP-bd_CS"/>
</dbReference>
<keyword evidence="2" id="KW-0808">Transferase</keyword>
<evidence type="ECO:0000259" key="8">
    <source>
        <dbReference type="PROSITE" id="PS50042"/>
    </source>
</evidence>
<dbReference type="InterPro" id="IPR035014">
    <property type="entry name" value="STKc_cGK"/>
</dbReference>
<dbReference type="OrthoDB" id="63267at2759"/>
<proteinExistence type="predicted"/>
<keyword evidence="3 6" id="KW-0547">Nucleotide-binding</keyword>
<dbReference type="Proteomes" id="UP000015101">
    <property type="component" value="Unassembled WGS sequence"/>
</dbReference>
<reference evidence="10" key="3">
    <citation type="submission" date="2015-06" db="UniProtKB">
        <authorList>
            <consortium name="EnsemblMetazoa"/>
        </authorList>
    </citation>
    <scope>IDENTIFICATION</scope>
</reference>
<evidence type="ECO:0000256" key="1">
    <source>
        <dbReference type="ARBA" id="ARBA00022527"/>
    </source>
</evidence>
<dbReference type="EMBL" id="KB095812">
    <property type="protein sequence ID" value="ESO11872.1"/>
    <property type="molecule type" value="Genomic_DNA"/>
</dbReference>
<keyword evidence="5 6" id="KW-0067">ATP-binding</keyword>
<sequence>MGPGKIFGEIAILYNCKRTASARALTFCKLWAIERKVFQAIMMTTVLKKQEDYTNFLMSVPVINSLPPQTISKVVDALEEVRYEHGEYIIRQNQPGDTFYIISNGSVKVTKDCPNSADEIFVCMLSKGQFFGELALETEEKRSANIVAWGGTGVTCLVLERVAYKQLIGRSGYLKPSTLDIVEAEEPQQNLSNEFSSVQLSDLKVKAVIGVGGFGRVELVVLNRDNEKKLLALKSMAKCHIVETSQQEHVMNEKQILSEINNSFVIRLYKTFKDRKYLYLLLELGEGGELWSLLRERLAFDSNATRFYSGCVIEALDYLHSRHIIFRDIKPENLVLNHLGYVKLVDFGFAKRIGVGQKTFTFCGTPEYVSPEVILNKGHDYATDIWSLGILIYELHIGSPPFNGSDHMKTYKKVLKGIDSVEFPKLFNKLSQQLVRQLCKTNPNDRLGYSVNGMKAIRKHKWFDGFNWDGLRSMSIKAPHSVKVMNESDLPNLEYVTDEPTQQAADDDTGWDVDF</sequence>
<dbReference type="STRING" id="6412.T1G9D8"/>
<gene>
    <name evidence="10" type="primary">20217685</name>
    <name evidence="9" type="ORF">HELRODRAFT_96849</name>
</gene>
<evidence type="ECO:0000256" key="2">
    <source>
        <dbReference type="ARBA" id="ARBA00022679"/>
    </source>
</evidence>
<dbReference type="PROSITE" id="PS00889">
    <property type="entry name" value="CNMP_BINDING_2"/>
    <property type="match status" value="2"/>
</dbReference>
<organism evidence="10 11">
    <name type="scientific">Helobdella robusta</name>
    <name type="common">Californian leech</name>
    <dbReference type="NCBI Taxonomy" id="6412"/>
    <lineage>
        <taxon>Eukaryota</taxon>
        <taxon>Metazoa</taxon>
        <taxon>Spiralia</taxon>
        <taxon>Lophotrochozoa</taxon>
        <taxon>Annelida</taxon>
        <taxon>Clitellata</taxon>
        <taxon>Hirudinea</taxon>
        <taxon>Rhynchobdellida</taxon>
        <taxon>Glossiphoniidae</taxon>
        <taxon>Helobdella</taxon>
    </lineage>
</organism>
<dbReference type="SUPFAM" id="SSF51206">
    <property type="entry name" value="cAMP-binding domain-like"/>
    <property type="match status" value="2"/>
</dbReference>
<dbReference type="InterPro" id="IPR011009">
    <property type="entry name" value="Kinase-like_dom_sf"/>
</dbReference>
<dbReference type="CDD" id="cd05572">
    <property type="entry name" value="STKc_cGK"/>
    <property type="match status" value="1"/>
</dbReference>
<dbReference type="AlphaFoldDB" id="T1G9D8"/>
<dbReference type="KEGG" id="hro:HELRODRAFT_96849"/>
<evidence type="ECO:0000256" key="5">
    <source>
        <dbReference type="ARBA" id="ARBA00022840"/>
    </source>
</evidence>
<dbReference type="PANTHER" id="PTHR24353:SF111">
    <property type="match status" value="1"/>
</dbReference>
<dbReference type="InterPro" id="IPR017441">
    <property type="entry name" value="Protein_kinase_ATP_BS"/>
</dbReference>
<evidence type="ECO:0000313" key="9">
    <source>
        <dbReference type="EMBL" id="ESO11872.1"/>
    </source>
</evidence>
<protein>
    <submittedName>
        <fullName evidence="9 10">Uncharacterized protein</fullName>
    </submittedName>
</protein>
<dbReference type="RefSeq" id="XP_009010360.1">
    <property type="nucleotide sequence ID" value="XM_009012112.1"/>
</dbReference>
<feature type="binding site" evidence="6">
    <location>
        <position position="234"/>
    </location>
    <ligand>
        <name>ATP</name>
        <dbReference type="ChEBI" id="CHEBI:30616"/>
    </ligand>
</feature>
<dbReference type="FunCoup" id="T1G9D8">
    <property type="interactions" value="57"/>
</dbReference>
<dbReference type="OMA" id="XWYFGKL"/>
<dbReference type="Gene3D" id="2.60.120.10">
    <property type="entry name" value="Jelly Rolls"/>
    <property type="match status" value="2"/>
</dbReference>
<name>T1G9D8_HELRO</name>
<evidence type="ECO:0000259" key="7">
    <source>
        <dbReference type="PROSITE" id="PS50011"/>
    </source>
</evidence>
<dbReference type="Pfam" id="PF00027">
    <property type="entry name" value="cNMP_binding"/>
    <property type="match status" value="2"/>
</dbReference>
<reference evidence="9 11" key="2">
    <citation type="journal article" date="2013" name="Nature">
        <title>Insights into bilaterian evolution from three spiralian genomes.</title>
        <authorList>
            <person name="Simakov O."/>
            <person name="Marletaz F."/>
            <person name="Cho S.J."/>
            <person name="Edsinger-Gonzales E."/>
            <person name="Havlak P."/>
            <person name="Hellsten U."/>
            <person name="Kuo D.H."/>
            <person name="Larsson T."/>
            <person name="Lv J."/>
            <person name="Arendt D."/>
            <person name="Savage R."/>
            <person name="Osoegawa K."/>
            <person name="de Jong P."/>
            <person name="Grimwood J."/>
            <person name="Chapman J.A."/>
            <person name="Shapiro H."/>
            <person name="Aerts A."/>
            <person name="Otillar R.P."/>
            <person name="Terry A.Y."/>
            <person name="Boore J.L."/>
            <person name="Grigoriev I.V."/>
            <person name="Lindberg D.R."/>
            <person name="Seaver E.C."/>
            <person name="Weisblat D.A."/>
            <person name="Putnam N.H."/>
            <person name="Rokhsar D.S."/>
        </authorList>
    </citation>
    <scope>NUCLEOTIDE SEQUENCE</scope>
</reference>
<evidence type="ECO:0000313" key="10">
    <source>
        <dbReference type="EnsemblMetazoa" id="HelroP96849"/>
    </source>
</evidence>
<dbReference type="Pfam" id="PF00069">
    <property type="entry name" value="Pkinase"/>
    <property type="match status" value="1"/>
</dbReference>
<dbReference type="InterPro" id="IPR000595">
    <property type="entry name" value="cNMP-bd_dom"/>
</dbReference>
<dbReference type="InParanoid" id="T1G9D8"/>
<evidence type="ECO:0000256" key="4">
    <source>
        <dbReference type="ARBA" id="ARBA00022777"/>
    </source>
</evidence>
<dbReference type="SMART" id="SM00220">
    <property type="entry name" value="S_TKc"/>
    <property type="match status" value="1"/>
</dbReference>
<dbReference type="InterPro" id="IPR018490">
    <property type="entry name" value="cNMP-bd_dom_sf"/>
</dbReference>
<dbReference type="SMART" id="SM00100">
    <property type="entry name" value="cNMP"/>
    <property type="match status" value="1"/>
</dbReference>
<dbReference type="Gene3D" id="3.30.200.20">
    <property type="entry name" value="Phosphorylase Kinase, domain 1"/>
    <property type="match status" value="1"/>
</dbReference>
<dbReference type="EnsemblMetazoa" id="HelroT96849">
    <property type="protein sequence ID" value="HelroP96849"/>
    <property type="gene ID" value="HelroG96849"/>
</dbReference>
<dbReference type="PROSITE" id="PS00107">
    <property type="entry name" value="PROTEIN_KINASE_ATP"/>
    <property type="match status" value="1"/>
</dbReference>
<dbReference type="FunFam" id="1.10.510.10:FF:000210">
    <property type="entry name" value="Non-specific serine/threonine protein kinase"/>
    <property type="match status" value="1"/>
</dbReference>
<evidence type="ECO:0000256" key="6">
    <source>
        <dbReference type="PROSITE-ProRule" id="PRU10141"/>
    </source>
</evidence>
<dbReference type="EMBL" id="AMQM01002610">
    <property type="status" value="NOT_ANNOTATED_CDS"/>
    <property type="molecule type" value="Genomic_DNA"/>
</dbReference>
<dbReference type="eggNOG" id="KOG0614">
    <property type="taxonomic scope" value="Eukaryota"/>
</dbReference>
<feature type="domain" description="Cyclic nucleotide-binding" evidence="8">
    <location>
        <begin position="1"/>
        <end position="59"/>
    </location>
</feature>
<dbReference type="CTD" id="20217685"/>
<evidence type="ECO:0000313" key="11">
    <source>
        <dbReference type="Proteomes" id="UP000015101"/>
    </source>
</evidence>
<feature type="domain" description="Cyclic nucleotide-binding" evidence="8">
    <location>
        <begin position="62"/>
        <end position="175"/>
    </location>
</feature>